<evidence type="ECO:0000259" key="2">
    <source>
        <dbReference type="Pfam" id="PF14478"/>
    </source>
</evidence>
<dbReference type="EMBL" id="JAFBEI010000022">
    <property type="protein sequence ID" value="MBM7636355.1"/>
    <property type="molecule type" value="Genomic_DNA"/>
</dbReference>
<evidence type="ECO:0000256" key="1">
    <source>
        <dbReference type="SAM" id="SignalP"/>
    </source>
</evidence>
<reference evidence="3 4" key="1">
    <citation type="submission" date="2021-01" db="EMBL/GenBank/DDBJ databases">
        <title>Genomic Encyclopedia of Type Strains, Phase IV (KMG-IV): sequencing the most valuable type-strain genomes for metagenomic binning, comparative biology and taxonomic classification.</title>
        <authorList>
            <person name="Goeker M."/>
        </authorList>
    </citation>
    <scope>NUCLEOTIDE SEQUENCE [LARGE SCALE GENOMIC DNA]</scope>
    <source>
        <strain evidence="3 4">DSM 27513</strain>
    </source>
</reference>
<name>A0ABS2PMZ5_9STRE</name>
<dbReference type="RefSeq" id="WP_205017234.1">
    <property type="nucleotide sequence ID" value="NZ_JAFBEI010000022.1"/>
</dbReference>
<feature type="signal peptide" evidence="1">
    <location>
        <begin position="1"/>
        <end position="21"/>
    </location>
</feature>
<dbReference type="Pfam" id="PF14478">
    <property type="entry name" value="DUF4430"/>
    <property type="match status" value="1"/>
</dbReference>
<gene>
    <name evidence="3" type="ORF">JOC31_001176</name>
</gene>
<keyword evidence="1" id="KW-0732">Signal</keyword>
<feature type="domain" description="Transcobalamin-like C-terminal" evidence="2">
    <location>
        <begin position="62"/>
        <end position="127"/>
    </location>
</feature>
<dbReference type="Proteomes" id="UP000809081">
    <property type="component" value="Unassembled WGS sequence"/>
</dbReference>
<sequence length="131" mass="14495">MKKLRNLLVLSLSLFLLVACSNVTESQSKSSTSSSSQVKSSFTLTIEANNSKKEETLTFTSGQTVMDALKANHNVEEKDGFITAIDGVSQDESKGLYWMFEVNGEMAPKAANQIKLAKGDKVRFYQEVYQN</sequence>
<accession>A0ABS2PMZ5</accession>
<keyword evidence="4" id="KW-1185">Reference proteome</keyword>
<proteinExistence type="predicted"/>
<evidence type="ECO:0000313" key="3">
    <source>
        <dbReference type="EMBL" id="MBM7636355.1"/>
    </source>
</evidence>
<comment type="caution">
    <text evidence="3">The sequence shown here is derived from an EMBL/GenBank/DDBJ whole genome shotgun (WGS) entry which is preliminary data.</text>
</comment>
<dbReference type="InterPro" id="IPR027954">
    <property type="entry name" value="Transcobalamin-like_C"/>
</dbReference>
<evidence type="ECO:0000313" key="4">
    <source>
        <dbReference type="Proteomes" id="UP000809081"/>
    </source>
</evidence>
<protein>
    <submittedName>
        <fullName evidence="3">Uncharacterized protein YcfL</fullName>
    </submittedName>
</protein>
<dbReference type="Gene3D" id="2.170.130.30">
    <property type="match status" value="1"/>
</dbReference>
<dbReference type="PROSITE" id="PS51257">
    <property type="entry name" value="PROKAR_LIPOPROTEIN"/>
    <property type="match status" value="1"/>
</dbReference>
<organism evidence="3 4">
    <name type="scientific">Streptococcus saliviloxodontae</name>
    <dbReference type="NCBI Taxonomy" id="1349416"/>
    <lineage>
        <taxon>Bacteria</taxon>
        <taxon>Bacillati</taxon>
        <taxon>Bacillota</taxon>
        <taxon>Bacilli</taxon>
        <taxon>Lactobacillales</taxon>
        <taxon>Streptococcaceae</taxon>
        <taxon>Streptococcus</taxon>
    </lineage>
</organism>
<feature type="chain" id="PRO_5047093420" evidence="1">
    <location>
        <begin position="22"/>
        <end position="131"/>
    </location>
</feature>